<name>A0AA46C4I8_9XANT</name>
<dbReference type="Proteomes" id="UP000254168">
    <property type="component" value="Unassembled WGS sequence"/>
</dbReference>
<keyword evidence="1" id="KW-0175">Coiled coil</keyword>
<evidence type="ECO:0000259" key="3">
    <source>
        <dbReference type="Pfam" id="PF01551"/>
    </source>
</evidence>
<gene>
    <name evidence="4" type="ORF">CPBF424_00230</name>
</gene>
<dbReference type="GO" id="GO:0004222">
    <property type="term" value="F:metalloendopeptidase activity"/>
    <property type="evidence" value="ECO:0007669"/>
    <property type="project" value="TreeGrafter"/>
</dbReference>
<feature type="region of interest" description="Disordered" evidence="2">
    <location>
        <begin position="270"/>
        <end position="304"/>
    </location>
</feature>
<organism evidence="4 5">
    <name type="scientific">Xanthomonas euroxanthea</name>
    <dbReference type="NCBI Taxonomy" id="2259622"/>
    <lineage>
        <taxon>Bacteria</taxon>
        <taxon>Pseudomonadati</taxon>
        <taxon>Pseudomonadota</taxon>
        <taxon>Gammaproteobacteria</taxon>
        <taxon>Lysobacterales</taxon>
        <taxon>Lysobacteraceae</taxon>
        <taxon>Xanthomonas</taxon>
    </lineage>
</organism>
<dbReference type="Pfam" id="PF01551">
    <property type="entry name" value="Peptidase_M23"/>
    <property type="match status" value="1"/>
</dbReference>
<evidence type="ECO:0000256" key="1">
    <source>
        <dbReference type="SAM" id="Coils"/>
    </source>
</evidence>
<evidence type="ECO:0000313" key="5">
    <source>
        <dbReference type="Proteomes" id="UP000254168"/>
    </source>
</evidence>
<dbReference type="FunFam" id="2.70.70.10:FF:000003">
    <property type="entry name" value="Murein hydrolase activator EnvC"/>
    <property type="match status" value="1"/>
</dbReference>
<accession>A0AA46C4I8</accession>
<dbReference type="PANTHER" id="PTHR21666">
    <property type="entry name" value="PEPTIDASE-RELATED"/>
    <property type="match status" value="1"/>
</dbReference>
<dbReference type="PANTHER" id="PTHR21666:SF270">
    <property type="entry name" value="MUREIN HYDROLASE ACTIVATOR ENVC"/>
    <property type="match status" value="1"/>
</dbReference>
<dbReference type="AlphaFoldDB" id="A0AA46C4I8"/>
<dbReference type="Gene3D" id="6.10.250.3150">
    <property type="match status" value="1"/>
</dbReference>
<protein>
    <submittedName>
        <fullName evidence="4">Peptidase M23</fullName>
    </submittedName>
</protein>
<dbReference type="RefSeq" id="WP_180496827.1">
    <property type="nucleotide sequence ID" value="NZ_HG999363.1"/>
</dbReference>
<proteinExistence type="predicted"/>
<feature type="domain" description="M23ase beta-sheet core" evidence="3">
    <location>
        <begin position="331"/>
        <end position="425"/>
    </location>
</feature>
<dbReference type="InterPro" id="IPR050570">
    <property type="entry name" value="Cell_wall_metabolism_enzyme"/>
</dbReference>
<comment type="caution">
    <text evidence="4">The sequence shown here is derived from an EMBL/GenBank/DDBJ whole genome shotgun (WGS) entry which is preliminary data.</text>
</comment>
<dbReference type="CDD" id="cd12797">
    <property type="entry name" value="M23_peptidase"/>
    <property type="match status" value="1"/>
</dbReference>
<keyword evidence="5" id="KW-1185">Reference proteome</keyword>
<evidence type="ECO:0000256" key="2">
    <source>
        <dbReference type="SAM" id="MobiDB-lite"/>
    </source>
</evidence>
<dbReference type="Gene3D" id="2.70.70.10">
    <property type="entry name" value="Glucose Permease (Domain IIA)"/>
    <property type="match status" value="1"/>
</dbReference>
<evidence type="ECO:0000313" key="4">
    <source>
        <dbReference type="EMBL" id="SUZ26271.1"/>
    </source>
</evidence>
<sequence length="432" mass="46516">MPLSPAPRSRLPLAPATGRPRAWLAVTVLACALLGSTGAGAQSQREAERKLQQLRDELKTISADRRALEGKRGNAAQQLRQADEKVARTSRALSETESAMREQEQHLGKLQQDRAQLQRGLQNQRVQLAALLRAADQVGRNAPLKVLLSQDTVGDATRMLADHRYVQNARAQRIQALTTQLDALAKVEQDIASRRQALDAARAQQKAQAALLQKDRSQQAATVAQLDDRYKQRAEREKALGQDARSLEQLLANLRAAAAKAEAERRAAAKRAAAEAAAQAKRGNTERPERPGKTPPKVIASAPAPKVGGLSWPVSGNLLARFNAPLPDGHTSKGVLIGAPKGSTVTAVADGTVVFSDWMTGYGMILIVDHGNGYMSLYAHNDTLLRDAGASIKRGEAVAKVGSSGGQGVPALYFELRRNGQPVDPSSWLQRR</sequence>
<dbReference type="SUPFAM" id="SSF51261">
    <property type="entry name" value="Duplicated hybrid motif"/>
    <property type="match status" value="1"/>
</dbReference>
<dbReference type="InterPro" id="IPR016047">
    <property type="entry name" value="M23ase_b-sheet_dom"/>
</dbReference>
<dbReference type="InterPro" id="IPR011055">
    <property type="entry name" value="Dup_hybrid_motif"/>
</dbReference>
<feature type="compositionally biased region" description="Low complexity" evidence="2">
    <location>
        <begin position="270"/>
        <end position="282"/>
    </location>
</feature>
<reference evidence="4 5" key="1">
    <citation type="submission" date="2018-06" db="EMBL/GenBank/DDBJ databases">
        <authorList>
            <person name="Pothier F. J."/>
        </authorList>
    </citation>
    <scope>NUCLEOTIDE SEQUENCE [LARGE SCALE GENOMIC DNA]</scope>
    <source>
        <strain evidence="4 5">CPBF 424</strain>
    </source>
</reference>
<feature type="coiled-coil region" evidence="1">
    <location>
        <begin position="44"/>
        <end position="127"/>
    </location>
</feature>
<feature type="compositionally biased region" description="Basic and acidic residues" evidence="2">
    <location>
        <begin position="283"/>
        <end position="292"/>
    </location>
</feature>
<dbReference type="EMBL" id="UIHB01000001">
    <property type="protein sequence ID" value="SUZ26271.1"/>
    <property type="molecule type" value="Genomic_DNA"/>
</dbReference>